<reference evidence="11 12" key="2">
    <citation type="journal article" date="2010" name="Nucleic Acids Res.">
        <title>BeetleBase in 2010: revisions to provide comprehensive genomic information for Tribolium castaneum.</title>
        <authorList>
            <person name="Kim H.S."/>
            <person name="Murphy T."/>
            <person name="Xia J."/>
            <person name="Caragea D."/>
            <person name="Park Y."/>
            <person name="Beeman R.W."/>
            <person name="Lorenzen M.D."/>
            <person name="Butcher S."/>
            <person name="Manak J.R."/>
            <person name="Brown S.J."/>
        </authorList>
    </citation>
    <scope>GENOME REANNOTATION</scope>
    <source>
        <strain evidence="11 12">Georgia GA2</strain>
    </source>
</reference>
<dbReference type="Pfam" id="PF00089">
    <property type="entry name" value="Trypsin"/>
    <property type="match status" value="1"/>
</dbReference>
<dbReference type="InterPro" id="IPR001314">
    <property type="entry name" value="Peptidase_S1A"/>
</dbReference>
<dbReference type="InterPro" id="IPR001254">
    <property type="entry name" value="Trypsin_dom"/>
</dbReference>
<dbReference type="EMBL" id="KQ971321">
    <property type="protein sequence ID" value="KYB28771.1"/>
    <property type="molecule type" value="Genomic_DNA"/>
</dbReference>
<dbReference type="STRING" id="7070.A0A139WLR6"/>
<accession>A0A139WLR6</accession>
<reference evidence="11 12" key="1">
    <citation type="journal article" date="2008" name="Nature">
        <title>The genome of the model beetle and pest Tribolium castaneum.</title>
        <authorList>
            <consortium name="Tribolium Genome Sequencing Consortium"/>
            <person name="Richards S."/>
            <person name="Gibbs R.A."/>
            <person name="Weinstock G.M."/>
            <person name="Brown S.J."/>
            <person name="Denell R."/>
            <person name="Beeman R.W."/>
            <person name="Gibbs R."/>
            <person name="Beeman R.W."/>
            <person name="Brown S.J."/>
            <person name="Bucher G."/>
            <person name="Friedrich M."/>
            <person name="Grimmelikhuijzen C.J."/>
            <person name="Klingler M."/>
            <person name="Lorenzen M."/>
            <person name="Richards S."/>
            <person name="Roth S."/>
            <person name="Schroder R."/>
            <person name="Tautz D."/>
            <person name="Zdobnov E.M."/>
            <person name="Muzny D."/>
            <person name="Gibbs R.A."/>
            <person name="Weinstock G.M."/>
            <person name="Attaway T."/>
            <person name="Bell S."/>
            <person name="Buhay C.J."/>
            <person name="Chandrabose M.N."/>
            <person name="Chavez D."/>
            <person name="Clerk-Blankenburg K.P."/>
            <person name="Cree A."/>
            <person name="Dao M."/>
            <person name="Davis C."/>
            <person name="Chacko J."/>
            <person name="Dinh H."/>
            <person name="Dugan-Rocha S."/>
            <person name="Fowler G."/>
            <person name="Garner T.T."/>
            <person name="Garnes J."/>
            <person name="Gnirke A."/>
            <person name="Hawes A."/>
            <person name="Hernandez J."/>
            <person name="Hines S."/>
            <person name="Holder M."/>
            <person name="Hume J."/>
            <person name="Jhangiani S.N."/>
            <person name="Joshi V."/>
            <person name="Khan Z.M."/>
            <person name="Jackson L."/>
            <person name="Kovar C."/>
            <person name="Kowis A."/>
            <person name="Lee S."/>
            <person name="Lewis L.R."/>
            <person name="Margolis J."/>
            <person name="Morgan M."/>
            <person name="Nazareth L.V."/>
            <person name="Nguyen N."/>
            <person name="Okwuonu G."/>
            <person name="Parker D."/>
            <person name="Richards S."/>
            <person name="Ruiz S.J."/>
            <person name="Santibanez J."/>
            <person name="Savard J."/>
            <person name="Scherer S.E."/>
            <person name="Schneider B."/>
            <person name="Sodergren E."/>
            <person name="Tautz D."/>
            <person name="Vattahil S."/>
            <person name="Villasana D."/>
            <person name="White C.S."/>
            <person name="Wright R."/>
            <person name="Park Y."/>
            <person name="Beeman R.W."/>
            <person name="Lord J."/>
            <person name="Oppert B."/>
            <person name="Lorenzen M."/>
            <person name="Brown S."/>
            <person name="Wang L."/>
            <person name="Savard J."/>
            <person name="Tautz D."/>
            <person name="Richards S."/>
            <person name="Weinstock G."/>
            <person name="Gibbs R.A."/>
            <person name="Liu Y."/>
            <person name="Worley K."/>
            <person name="Weinstock G."/>
            <person name="Elsik C.G."/>
            <person name="Reese J.T."/>
            <person name="Elhaik E."/>
            <person name="Landan G."/>
            <person name="Graur D."/>
            <person name="Arensburger P."/>
            <person name="Atkinson P."/>
            <person name="Beeman R.W."/>
            <person name="Beidler J."/>
            <person name="Brown S.J."/>
            <person name="Demuth J.P."/>
            <person name="Drury D.W."/>
            <person name="Du Y.Z."/>
            <person name="Fujiwara H."/>
            <person name="Lorenzen M."/>
            <person name="Maselli V."/>
            <person name="Osanai M."/>
            <person name="Park Y."/>
            <person name="Robertson H.M."/>
            <person name="Tu Z."/>
            <person name="Wang J.J."/>
            <person name="Wang S."/>
            <person name="Richards S."/>
            <person name="Song H."/>
            <person name="Zhang L."/>
            <person name="Sodergren E."/>
            <person name="Werner D."/>
            <person name="Stanke M."/>
            <person name="Morgenstern B."/>
            <person name="Solovyev V."/>
            <person name="Kosarev P."/>
            <person name="Brown G."/>
            <person name="Chen H.C."/>
            <person name="Ermolaeva O."/>
            <person name="Hlavina W."/>
            <person name="Kapustin Y."/>
            <person name="Kiryutin B."/>
            <person name="Kitts P."/>
            <person name="Maglott D."/>
            <person name="Pruitt K."/>
            <person name="Sapojnikov V."/>
            <person name="Souvorov A."/>
            <person name="Mackey A.J."/>
            <person name="Waterhouse R.M."/>
            <person name="Wyder S."/>
            <person name="Zdobnov E.M."/>
            <person name="Zdobnov E.M."/>
            <person name="Wyder S."/>
            <person name="Kriventseva E.V."/>
            <person name="Kadowaki T."/>
            <person name="Bork P."/>
            <person name="Aranda M."/>
            <person name="Bao R."/>
            <person name="Beermann A."/>
            <person name="Berns N."/>
            <person name="Bolognesi R."/>
            <person name="Bonneton F."/>
            <person name="Bopp D."/>
            <person name="Brown S.J."/>
            <person name="Bucher G."/>
            <person name="Butts T."/>
            <person name="Chaumot A."/>
            <person name="Denell R.E."/>
            <person name="Ferrier D.E."/>
            <person name="Friedrich M."/>
            <person name="Gordon C.M."/>
            <person name="Jindra M."/>
            <person name="Klingler M."/>
            <person name="Lan Q."/>
            <person name="Lattorff H.M."/>
            <person name="Laudet V."/>
            <person name="von Levetsow C."/>
            <person name="Liu Z."/>
            <person name="Lutz R."/>
            <person name="Lynch J.A."/>
            <person name="da Fonseca R.N."/>
            <person name="Posnien N."/>
            <person name="Reuter R."/>
            <person name="Roth S."/>
            <person name="Savard J."/>
            <person name="Schinko J.B."/>
            <person name="Schmitt C."/>
            <person name="Schoppmeier M."/>
            <person name="Schroder R."/>
            <person name="Shippy T.D."/>
            <person name="Simonnet F."/>
            <person name="Marques-Souza H."/>
            <person name="Tautz D."/>
            <person name="Tomoyasu Y."/>
            <person name="Trauner J."/>
            <person name="Van der Zee M."/>
            <person name="Vervoort M."/>
            <person name="Wittkopp N."/>
            <person name="Wimmer E.A."/>
            <person name="Yang X."/>
            <person name="Jones A.K."/>
            <person name="Sattelle D.B."/>
            <person name="Ebert P.R."/>
            <person name="Nelson D."/>
            <person name="Scott J.G."/>
            <person name="Beeman R.W."/>
            <person name="Muthukrishnan S."/>
            <person name="Kramer K.J."/>
            <person name="Arakane Y."/>
            <person name="Beeman R.W."/>
            <person name="Zhu Q."/>
            <person name="Hogenkamp D."/>
            <person name="Dixit R."/>
            <person name="Oppert B."/>
            <person name="Jiang H."/>
            <person name="Zou Z."/>
            <person name="Marshall J."/>
            <person name="Elpidina E."/>
            <person name="Vinokurov K."/>
            <person name="Oppert C."/>
            <person name="Zou Z."/>
            <person name="Evans J."/>
            <person name="Lu Z."/>
            <person name="Zhao P."/>
            <person name="Sumathipala N."/>
            <person name="Altincicek B."/>
            <person name="Vilcinskas A."/>
            <person name="Williams M."/>
            <person name="Hultmark D."/>
            <person name="Hetru C."/>
            <person name="Jiang H."/>
            <person name="Grimmelikhuijzen C.J."/>
            <person name="Hauser F."/>
            <person name="Cazzamali G."/>
            <person name="Williamson M."/>
            <person name="Park Y."/>
            <person name="Li B."/>
            <person name="Tanaka Y."/>
            <person name="Predel R."/>
            <person name="Neupert S."/>
            <person name="Schachtner J."/>
            <person name="Verleyen P."/>
            <person name="Raible F."/>
            <person name="Bork P."/>
            <person name="Friedrich M."/>
            <person name="Walden K.K."/>
            <person name="Robertson H.M."/>
            <person name="Angeli S."/>
            <person name="Foret S."/>
            <person name="Bucher G."/>
            <person name="Schuetz S."/>
            <person name="Maleszka R."/>
            <person name="Wimmer E.A."/>
            <person name="Beeman R.W."/>
            <person name="Lorenzen M."/>
            <person name="Tomoyasu Y."/>
            <person name="Miller S.C."/>
            <person name="Grossmann D."/>
            <person name="Bucher G."/>
        </authorList>
    </citation>
    <scope>NUCLEOTIDE SEQUENCE [LARGE SCALE GENOMIC DNA]</scope>
    <source>
        <strain evidence="11 12">Georgia GA2</strain>
    </source>
</reference>
<keyword evidence="12" id="KW-1185">Reference proteome</keyword>
<evidence type="ECO:0000313" key="12">
    <source>
        <dbReference type="Proteomes" id="UP000007266"/>
    </source>
</evidence>
<dbReference type="Proteomes" id="UP000007266">
    <property type="component" value="Linkage group 3"/>
</dbReference>
<evidence type="ECO:0000256" key="1">
    <source>
        <dbReference type="ARBA" id="ARBA00004613"/>
    </source>
</evidence>
<keyword evidence="7" id="KW-1015">Disulfide bond</keyword>
<gene>
    <name evidence="11" type="primary">AUGUSTUS-3.0.2_02785</name>
    <name evidence="11" type="ORF">TcasGA2_TC002785</name>
</gene>
<keyword evidence="6 8" id="KW-0720">Serine protease</keyword>
<dbReference type="InterPro" id="IPR050430">
    <property type="entry name" value="Peptidase_S1"/>
</dbReference>
<dbReference type="PANTHER" id="PTHR24276:SF98">
    <property type="entry name" value="FI18310P1-RELATED"/>
    <property type="match status" value="1"/>
</dbReference>
<sequence>MISKIIVTLFLALFGVVQGTPINVRIVNGTDAKEGEFPYIVSLRLFGNHNCAGSILNARTVLTAAHCVVSYDVSLLSVQYGIVEISSGDSAPNVVQVSKVTFHENYTAGNGYINDIAVVELAKPIVFGAYVQPTNLPIAFNATPENSPALLAGWGLPYSGGTVMKHLQKVNIFVYSDDDCERIHKETGPTNRKYHVCAGVPEGGKGQCNGDSGGPLTVNGVQVGIVSWSVKPCAIKGYPGVFTKVSSHVSWIRKHIANT</sequence>
<dbReference type="FunCoup" id="A0A139WLR6">
    <property type="interactions" value="2"/>
</dbReference>
<name>A0A139WLR6_TRICA</name>
<dbReference type="PRINTS" id="PR00722">
    <property type="entry name" value="CHYMOTRYPSIN"/>
</dbReference>
<evidence type="ECO:0000256" key="9">
    <source>
        <dbReference type="SAM" id="SignalP"/>
    </source>
</evidence>
<dbReference type="AlphaFoldDB" id="A0A139WLR6"/>
<dbReference type="InterPro" id="IPR043504">
    <property type="entry name" value="Peptidase_S1_PA_chymotrypsin"/>
</dbReference>
<evidence type="ECO:0000256" key="3">
    <source>
        <dbReference type="ARBA" id="ARBA00022525"/>
    </source>
</evidence>
<dbReference type="Gene3D" id="2.40.10.10">
    <property type="entry name" value="Trypsin-like serine proteases"/>
    <property type="match status" value="1"/>
</dbReference>
<dbReference type="OMA" id="HVHPGYE"/>
<dbReference type="InterPro" id="IPR033116">
    <property type="entry name" value="TRYPSIN_SER"/>
</dbReference>
<dbReference type="PhylomeDB" id="A0A139WLR6"/>
<feature type="chain" id="PRO_5007300175" evidence="9">
    <location>
        <begin position="20"/>
        <end position="259"/>
    </location>
</feature>
<comment type="similarity">
    <text evidence="2">Belongs to the peptidase S1 family.</text>
</comment>
<evidence type="ECO:0000256" key="8">
    <source>
        <dbReference type="RuleBase" id="RU363034"/>
    </source>
</evidence>
<dbReference type="CDD" id="cd00190">
    <property type="entry name" value="Tryp_SPc"/>
    <property type="match status" value="1"/>
</dbReference>
<protein>
    <submittedName>
        <fullName evidence="11">Serine protease P40</fullName>
    </submittedName>
</protein>
<organism evidence="11 12">
    <name type="scientific">Tribolium castaneum</name>
    <name type="common">Red flour beetle</name>
    <dbReference type="NCBI Taxonomy" id="7070"/>
    <lineage>
        <taxon>Eukaryota</taxon>
        <taxon>Metazoa</taxon>
        <taxon>Ecdysozoa</taxon>
        <taxon>Arthropoda</taxon>
        <taxon>Hexapoda</taxon>
        <taxon>Insecta</taxon>
        <taxon>Pterygota</taxon>
        <taxon>Neoptera</taxon>
        <taxon>Endopterygota</taxon>
        <taxon>Coleoptera</taxon>
        <taxon>Polyphaga</taxon>
        <taxon>Cucujiformia</taxon>
        <taxon>Tenebrionidae</taxon>
        <taxon>Tenebrionidae incertae sedis</taxon>
        <taxon>Tribolium</taxon>
    </lineage>
</organism>
<dbReference type="InParanoid" id="A0A139WLR6"/>
<evidence type="ECO:0000256" key="4">
    <source>
        <dbReference type="ARBA" id="ARBA00022670"/>
    </source>
</evidence>
<feature type="signal peptide" evidence="9">
    <location>
        <begin position="1"/>
        <end position="19"/>
    </location>
</feature>
<keyword evidence="5 8" id="KW-0378">Hydrolase</keyword>
<feature type="domain" description="Peptidase S1" evidence="10">
    <location>
        <begin position="26"/>
        <end position="257"/>
    </location>
</feature>
<keyword evidence="3" id="KW-0964">Secreted</keyword>
<dbReference type="OrthoDB" id="8440449at2759"/>
<evidence type="ECO:0000256" key="7">
    <source>
        <dbReference type="ARBA" id="ARBA00023157"/>
    </source>
</evidence>
<proteinExistence type="inferred from homology"/>
<dbReference type="PROSITE" id="PS00135">
    <property type="entry name" value="TRYPSIN_SER"/>
    <property type="match status" value="1"/>
</dbReference>
<evidence type="ECO:0000256" key="2">
    <source>
        <dbReference type="ARBA" id="ARBA00007664"/>
    </source>
</evidence>
<dbReference type="InterPro" id="IPR018114">
    <property type="entry name" value="TRYPSIN_HIS"/>
</dbReference>
<keyword evidence="9" id="KW-0732">Signal</keyword>
<evidence type="ECO:0000256" key="6">
    <source>
        <dbReference type="ARBA" id="ARBA00022825"/>
    </source>
</evidence>
<comment type="subcellular location">
    <subcellularLocation>
        <location evidence="1">Secreted</location>
    </subcellularLocation>
</comment>
<dbReference type="PROSITE" id="PS00134">
    <property type="entry name" value="TRYPSIN_HIS"/>
    <property type="match status" value="1"/>
</dbReference>
<dbReference type="GO" id="GO:0004252">
    <property type="term" value="F:serine-type endopeptidase activity"/>
    <property type="evidence" value="ECO:0000318"/>
    <property type="project" value="GO_Central"/>
</dbReference>
<dbReference type="SUPFAM" id="SSF50494">
    <property type="entry name" value="Trypsin-like serine proteases"/>
    <property type="match status" value="1"/>
</dbReference>
<keyword evidence="4 8" id="KW-0645">Protease</keyword>
<evidence type="ECO:0000313" key="11">
    <source>
        <dbReference type="EMBL" id="KYB28771.1"/>
    </source>
</evidence>
<dbReference type="KEGG" id="tca:100141789"/>
<dbReference type="eggNOG" id="KOG3627">
    <property type="taxonomic scope" value="Eukaryota"/>
</dbReference>
<dbReference type="GO" id="GO:0016485">
    <property type="term" value="P:protein processing"/>
    <property type="evidence" value="ECO:0007669"/>
    <property type="project" value="UniProtKB-ARBA"/>
</dbReference>
<dbReference type="PROSITE" id="PS50240">
    <property type="entry name" value="TRYPSIN_DOM"/>
    <property type="match status" value="1"/>
</dbReference>
<dbReference type="GO" id="GO:0005576">
    <property type="term" value="C:extracellular region"/>
    <property type="evidence" value="ECO:0007669"/>
    <property type="project" value="UniProtKB-SubCell"/>
</dbReference>
<dbReference type="PANTHER" id="PTHR24276">
    <property type="entry name" value="POLYSERASE-RELATED"/>
    <property type="match status" value="1"/>
</dbReference>
<dbReference type="FunFam" id="2.40.10.10:FF:000047">
    <property type="entry name" value="Trypsin eta"/>
    <property type="match status" value="1"/>
</dbReference>
<evidence type="ECO:0000256" key="5">
    <source>
        <dbReference type="ARBA" id="ARBA00022801"/>
    </source>
</evidence>
<evidence type="ECO:0000259" key="10">
    <source>
        <dbReference type="PROSITE" id="PS50240"/>
    </source>
</evidence>
<dbReference type="InterPro" id="IPR009003">
    <property type="entry name" value="Peptidase_S1_PA"/>
</dbReference>
<dbReference type="SMART" id="SM00020">
    <property type="entry name" value="Tryp_SPc"/>
    <property type="match status" value="1"/>
</dbReference>